<keyword evidence="4" id="KW-1185">Reference proteome</keyword>
<organism evidence="3 4">
    <name type="scientific">Rhizopogon vesiculosus</name>
    <dbReference type="NCBI Taxonomy" id="180088"/>
    <lineage>
        <taxon>Eukaryota</taxon>
        <taxon>Fungi</taxon>
        <taxon>Dikarya</taxon>
        <taxon>Basidiomycota</taxon>
        <taxon>Agaricomycotina</taxon>
        <taxon>Agaricomycetes</taxon>
        <taxon>Agaricomycetidae</taxon>
        <taxon>Boletales</taxon>
        <taxon>Suillineae</taxon>
        <taxon>Rhizopogonaceae</taxon>
        <taxon>Rhizopogon</taxon>
    </lineage>
</organism>
<dbReference type="Proteomes" id="UP000183567">
    <property type="component" value="Unassembled WGS sequence"/>
</dbReference>
<gene>
    <name evidence="3" type="ORF">AZE42_08199</name>
</gene>
<keyword evidence="1" id="KW-0812">Transmembrane</keyword>
<dbReference type="AlphaFoldDB" id="A0A1J8QKZ7"/>
<accession>A0A1J8QKZ7</accession>
<evidence type="ECO:0000313" key="3">
    <source>
        <dbReference type="EMBL" id="OJA12444.1"/>
    </source>
</evidence>
<evidence type="ECO:0000256" key="1">
    <source>
        <dbReference type="SAM" id="Phobius"/>
    </source>
</evidence>
<keyword evidence="1" id="KW-0472">Membrane</keyword>
<dbReference type="Pfam" id="PF20151">
    <property type="entry name" value="DUF6533"/>
    <property type="match status" value="1"/>
</dbReference>
<protein>
    <recommendedName>
        <fullName evidence="2">DUF6533 domain-containing protein</fullName>
    </recommendedName>
</protein>
<dbReference type="InterPro" id="IPR045340">
    <property type="entry name" value="DUF6533"/>
</dbReference>
<reference evidence="3 4" key="1">
    <citation type="submission" date="2016-03" db="EMBL/GenBank/DDBJ databases">
        <title>Comparative genomics of the ectomycorrhizal sister species Rhizopogon vinicolor and Rhizopogon vesiculosus (Basidiomycota: Boletales) reveals a divergence of the mating type B locus.</title>
        <authorList>
            <person name="Mujic A.B."/>
            <person name="Kuo A."/>
            <person name="Tritt A."/>
            <person name="Lipzen A."/>
            <person name="Chen C."/>
            <person name="Johnson J."/>
            <person name="Sharma A."/>
            <person name="Barry K."/>
            <person name="Grigoriev I.V."/>
            <person name="Spatafora J.W."/>
        </authorList>
    </citation>
    <scope>NUCLEOTIDE SEQUENCE [LARGE SCALE GENOMIC DNA]</scope>
    <source>
        <strain evidence="3 4">AM-OR11-056</strain>
    </source>
</reference>
<feature type="transmembrane region" description="Helical" evidence="1">
    <location>
        <begin position="45"/>
        <end position="66"/>
    </location>
</feature>
<dbReference type="OrthoDB" id="3049002at2759"/>
<evidence type="ECO:0000313" key="4">
    <source>
        <dbReference type="Proteomes" id="UP000183567"/>
    </source>
</evidence>
<sequence length="87" mass="10256">MMSTTEDLVLELGWVLVSLNVYDYFLTFADEIAFLTQSQWKWMKLLYIVCQYLTSIFLSLEMLMVLQPTMSIHVSVAKIMKPHRFLT</sequence>
<proteinExistence type="predicted"/>
<comment type="caution">
    <text evidence="3">The sequence shown here is derived from an EMBL/GenBank/DDBJ whole genome shotgun (WGS) entry which is preliminary data.</text>
</comment>
<evidence type="ECO:0000259" key="2">
    <source>
        <dbReference type="Pfam" id="PF20151"/>
    </source>
</evidence>
<feature type="domain" description="DUF6533" evidence="2">
    <location>
        <begin position="17"/>
        <end position="54"/>
    </location>
</feature>
<name>A0A1J8QKZ7_9AGAM</name>
<dbReference type="EMBL" id="LVVM01004665">
    <property type="protein sequence ID" value="OJA12444.1"/>
    <property type="molecule type" value="Genomic_DNA"/>
</dbReference>
<keyword evidence="1" id="KW-1133">Transmembrane helix</keyword>